<keyword evidence="3" id="KW-1185">Reference proteome</keyword>
<dbReference type="RefSeq" id="WP_121249773.1">
    <property type="nucleotide sequence ID" value="NZ_RBIL01000001.1"/>
</dbReference>
<gene>
    <name evidence="2" type="ORF">C8N24_1875</name>
</gene>
<dbReference type="PROSITE" id="PS51257">
    <property type="entry name" value="PROKAR_LIPOPROTEIN"/>
    <property type="match status" value="1"/>
</dbReference>
<dbReference type="OrthoDB" id="3427327at2"/>
<proteinExistence type="predicted"/>
<comment type="caution">
    <text evidence="2">The sequence shown here is derived from an EMBL/GenBank/DDBJ whole genome shotgun (WGS) entry which is preliminary data.</text>
</comment>
<dbReference type="EMBL" id="RBIL01000001">
    <property type="protein sequence ID" value="RKQ92036.1"/>
    <property type="molecule type" value="Genomic_DNA"/>
</dbReference>
<dbReference type="Proteomes" id="UP000278962">
    <property type="component" value="Unassembled WGS sequence"/>
</dbReference>
<dbReference type="Gene3D" id="3.30.350.10">
    <property type="entry name" value="Subtilisin inhibitor-like"/>
    <property type="match status" value="1"/>
</dbReference>
<keyword evidence="1" id="KW-0732">Signal</keyword>
<accession>A0A660LCD7</accession>
<evidence type="ECO:0000256" key="1">
    <source>
        <dbReference type="SAM" id="SignalP"/>
    </source>
</evidence>
<evidence type="ECO:0000313" key="2">
    <source>
        <dbReference type="EMBL" id="RKQ92036.1"/>
    </source>
</evidence>
<dbReference type="InterPro" id="IPR036819">
    <property type="entry name" value="Subtilisin_inhibitor-like_sf"/>
</dbReference>
<sequence>MYRFASVVAATALLALSACGSDEATTPATGGGSDELANFVVTVDADGDGGEAAKELQVTCKAPTDGDACGAAAGVSAADLAEPKGDVACTQMFGGPETATIKGTLRGEPVDARFSRTDGCEIARWDKVKPLLDQVQ</sequence>
<reference evidence="2 3" key="1">
    <citation type="submission" date="2018-10" db="EMBL/GenBank/DDBJ databases">
        <title>Genomic Encyclopedia of Archaeal and Bacterial Type Strains, Phase II (KMG-II): from individual species to whole genera.</title>
        <authorList>
            <person name="Goeker M."/>
        </authorList>
    </citation>
    <scope>NUCLEOTIDE SEQUENCE [LARGE SCALE GENOMIC DNA]</scope>
    <source>
        <strain evidence="2 3">DSM 14954</strain>
    </source>
</reference>
<feature type="signal peptide" evidence="1">
    <location>
        <begin position="1"/>
        <end position="20"/>
    </location>
</feature>
<evidence type="ECO:0008006" key="4">
    <source>
        <dbReference type="Google" id="ProtNLM"/>
    </source>
</evidence>
<name>A0A660LCD7_9ACTN</name>
<evidence type="ECO:0000313" key="3">
    <source>
        <dbReference type="Proteomes" id="UP000278962"/>
    </source>
</evidence>
<protein>
    <recommendedName>
        <fullName evidence="4">Subtilisin inhibitor-like</fullName>
    </recommendedName>
</protein>
<dbReference type="AlphaFoldDB" id="A0A660LCD7"/>
<feature type="chain" id="PRO_5039312471" description="Subtilisin inhibitor-like" evidence="1">
    <location>
        <begin position="21"/>
        <end position="136"/>
    </location>
</feature>
<dbReference type="GO" id="GO:0004867">
    <property type="term" value="F:serine-type endopeptidase inhibitor activity"/>
    <property type="evidence" value="ECO:0007669"/>
    <property type="project" value="InterPro"/>
</dbReference>
<dbReference type="SUPFAM" id="SSF55399">
    <property type="entry name" value="Subtilisin inhibitor"/>
    <property type="match status" value="1"/>
</dbReference>
<organism evidence="2 3">
    <name type="scientific">Solirubrobacter pauli</name>
    <dbReference type="NCBI Taxonomy" id="166793"/>
    <lineage>
        <taxon>Bacteria</taxon>
        <taxon>Bacillati</taxon>
        <taxon>Actinomycetota</taxon>
        <taxon>Thermoleophilia</taxon>
        <taxon>Solirubrobacterales</taxon>
        <taxon>Solirubrobacteraceae</taxon>
        <taxon>Solirubrobacter</taxon>
    </lineage>
</organism>